<keyword evidence="5 11" id="KW-0812">Transmembrane</keyword>
<dbReference type="EC" id="7.1.1.9" evidence="10"/>
<evidence type="ECO:0000256" key="5">
    <source>
        <dbReference type="ARBA" id="ARBA00022692"/>
    </source>
</evidence>
<dbReference type="RefSeq" id="WP_205120448.1">
    <property type="nucleotide sequence ID" value="NZ_JAFBCM010000001.1"/>
</dbReference>
<evidence type="ECO:0000256" key="1">
    <source>
        <dbReference type="ARBA" id="ARBA00002536"/>
    </source>
</evidence>
<name>A0ABV7YM96_9ACTN</name>
<evidence type="ECO:0000313" key="12">
    <source>
        <dbReference type="EMBL" id="MFC3766132.1"/>
    </source>
</evidence>
<comment type="caution">
    <text evidence="12">The sequence shown here is derived from an EMBL/GenBank/DDBJ whole genome shotgun (WGS) entry which is preliminary data.</text>
</comment>
<comment type="subunit">
    <text evidence="10">Associates with subunits I, II and III to form cytochrome c oxidase.</text>
</comment>
<keyword evidence="8 10" id="KW-0472">Membrane</keyword>
<evidence type="ECO:0000313" key="13">
    <source>
        <dbReference type="Proteomes" id="UP001595699"/>
    </source>
</evidence>
<comment type="similarity">
    <text evidence="3 10">Belongs to the cytochrome c oxidase bacterial subunit CtaF family.</text>
</comment>
<organism evidence="12 13">
    <name type="scientific">Tenggerimyces flavus</name>
    <dbReference type="NCBI Taxonomy" id="1708749"/>
    <lineage>
        <taxon>Bacteria</taxon>
        <taxon>Bacillati</taxon>
        <taxon>Actinomycetota</taxon>
        <taxon>Actinomycetes</taxon>
        <taxon>Propionibacteriales</taxon>
        <taxon>Nocardioidaceae</taxon>
        <taxon>Tenggerimyces</taxon>
    </lineage>
</organism>
<dbReference type="EMBL" id="JBHRZH010000049">
    <property type="protein sequence ID" value="MFC3766132.1"/>
    <property type="molecule type" value="Genomic_DNA"/>
</dbReference>
<dbReference type="Pfam" id="PF12270">
    <property type="entry name" value="Cyt_c_ox_IV"/>
    <property type="match status" value="1"/>
</dbReference>
<comment type="subcellular location">
    <subcellularLocation>
        <location evidence="2">Cell membrane</location>
        <topology evidence="2">Multi-pass membrane protein</topology>
    </subcellularLocation>
</comment>
<protein>
    <recommendedName>
        <fullName evidence="10">Cytochrome c oxidase polypeptide 4</fullName>
        <ecNumber evidence="10">7.1.1.9</ecNumber>
    </recommendedName>
    <alternativeName>
        <fullName evidence="10">Cytochrome aa3 subunit 4</fullName>
    </alternativeName>
    <alternativeName>
        <fullName evidence="10">Cytochrome c oxidase polypeptide IV</fullName>
    </alternativeName>
</protein>
<keyword evidence="6 10" id="KW-1278">Translocase</keyword>
<feature type="transmembrane region" description="Helical" evidence="11">
    <location>
        <begin position="31"/>
        <end position="51"/>
    </location>
</feature>
<evidence type="ECO:0000256" key="6">
    <source>
        <dbReference type="ARBA" id="ARBA00022967"/>
    </source>
</evidence>
<evidence type="ECO:0000256" key="7">
    <source>
        <dbReference type="ARBA" id="ARBA00022989"/>
    </source>
</evidence>
<dbReference type="PIRSF" id="PIRSF017385">
    <property type="entry name" value="CtaF"/>
    <property type="match status" value="1"/>
</dbReference>
<evidence type="ECO:0000256" key="2">
    <source>
        <dbReference type="ARBA" id="ARBA00004651"/>
    </source>
</evidence>
<feature type="transmembrane region" description="Helical" evidence="11">
    <location>
        <begin position="7"/>
        <end position="25"/>
    </location>
</feature>
<sequence length="131" mass="14584">MKVEGLIFAILAAFLVIVTPVYWFMSKDPTGTSALVLTFGLATLVTFYAFITARRIQPRPEDQKDAEIEEGAGEIGFFSPHSWWPLFTALSFAVTVLGIVFGWWLFLIGAAFGIVTLLGFVFEYYRGAHAH</sequence>
<feature type="transmembrane region" description="Helical" evidence="11">
    <location>
        <begin position="107"/>
        <end position="125"/>
    </location>
</feature>
<dbReference type="InterPro" id="IPR021050">
    <property type="entry name" value="Cyt_c_oxidase_su4_actinobac"/>
</dbReference>
<reference evidence="13" key="1">
    <citation type="journal article" date="2019" name="Int. J. Syst. Evol. Microbiol.">
        <title>The Global Catalogue of Microorganisms (GCM) 10K type strain sequencing project: providing services to taxonomists for standard genome sequencing and annotation.</title>
        <authorList>
            <consortium name="The Broad Institute Genomics Platform"/>
            <consortium name="The Broad Institute Genome Sequencing Center for Infectious Disease"/>
            <person name="Wu L."/>
            <person name="Ma J."/>
        </authorList>
    </citation>
    <scope>NUCLEOTIDE SEQUENCE [LARGE SCALE GENOMIC DNA]</scope>
    <source>
        <strain evidence="13">CGMCC 4.7241</strain>
    </source>
</reference>
<keyword evidence="4 10" id="KW-1003">Cell membrane</keyword>
<evidence type="ECO:0000256" key="10">
    <source>
        <dbReference type="PIRNR" id="PIRNR017385"/>
    </source>
</evidence>
<evidence type="ECO:0000256" key="3">
    <source>
        <dbReference type="ARBA" id="ARBA00006870"/>
    </source>
</evidence>
<evidence type="ECO:0000256" key="9">
    <source>
        <dbReference type="ARBA" id="ARBA00047816"/>
    </source>
</evidence>
<gene>
    <name evidence="12" type="ORF">ACFOUW_35245</name>
</gene>
<dbReference type="Proteomes" id="UP001595699">
    <property type="component" value="Unassembled WGS sequence"/>
</dbReference>
<evidence type="ECO:0000256" key="4">
    <source>
        <dbReference type="ARBA" id="ARBA00022475"/>
    </source>
</evidence>
<comment type="function">
    <text evidence="1 10">Part of cytochrome c oxidase, its function is unknown.</text>
</comment>
<proteinExistence type="inferred from homology"/>
<evidence type="ECO:0000256" key="8">
    <source>
        <dbReference type="ARBA" id="ARBA00023136"/>
    </source>
</evidence>
<comment type="catalytic activity">
    <reaction evidence="9 10">
        <text>4 Fe(II)-[cytochrome c] + O2 + 8 H(+)(in) = 4 Fe(III)-[cytochrome c] + 2 H2O + 4 H(+)(out)</text>
        <dbReference type="Rhea" id="RHEA:11436"/>
        <dbReference type="Rhea" id="RHEA-COMP:10350"/>
        <dbReference type="Rhea" id="RHEA-COMP:14399"/>
        <dbReference type="ChEBI" id="CHEBI:15377"/>
        <dbReference type="ChEBI" id="CHEBI:15378"/>
        <dbReference type="ChEBI" id="CHEBI:15379"/>
        <dbReference type="ChEBI" id="CHEBI:29033"/>
        <dbReference type="ChEBI" id="CHEBI:29034"/>
        <dbReference type="EC" id="7.1.1.9"/>
    </reaction>
</comment>
<keyword evidence="7 11" id="KW-1133">Transmembrane helix</keyword>
<keyword evidence="13" id="KW-1185">Reference proteome</keyword>
<evidence type="ECO:0000256" key="11">
    <source>
        <dbReference type="SAM" id="Phobius"/>
    </source>
</evidence>
<accession>A0ABV7YM96</accession>